<keyword evidence="2" id="KW-1133">Transmembrane helix</keyword>
<reference evidence="3" key="1">
    <citation type="submission" date="2021-02" db="EMBL/GenBank/DDBJ databases">
        <authorList>
            <person name="Nowell W R."/>
        </authorList>
    </citation>
    <scope>NUCLEOTIDE SEQUENCE</scope>
</reference>
<dbReference type="EMBL" id="CAJOAY010005902">
    <property type="protein sequence ID" value="CAF4123575.1"/>
    <property type="molecule type" value="Genomic_DNA"/>
</dbReference>
<proteinExistence type="predicted"/>
<accession>A0A819WDB5</accession>
<dbReference type="AlphaFoldDB" id="A0A819WDB5"/>
<name>A0A819WDB5_9BILA</name>
<feature type="region of interest" description="Disordered" evidence="1">
    <location>
        <begin position="1"/>
        <end position="30"/>
    </location>
</feature>
<feature type="region of interest" description="Disordered" evidence="1">
    <location>
        <begin position="178"/>
        <end position="197"/>
    </location>
</feature>
<feature type="region of interest" description="Disordered" evidence="1">
    <location>
        <begin position="124"/>
        <end position="166"/>
    </location>
</feature>
<comment type="caution">
    <text evidence="3">The sequence shown here is derived from an EMBL/GenBank/DDBJ whole genome shotgun (WGS) entry which is preliminary data.</text>
</comment>
<keyword evidence="2" id="KW-0812">Transmembrane</keyword>
<evidence type="ECO:0000313" key="3">
    <source>
        <dbReference type="EMBL" id="CAF4123575.1"/>
    </source>
</evidence>
<feature type="non-terminal residue" evidence="3">
    <location>
        <position position="1"/>
    </location>
</feature>
<gene>
    <name evidence="3" type="ORF">OKA104_LOCUS36864</name>
</gene>
<feature type="compositionally biased region" description="Polar residues" evidence="1">
    <location>
        <begin position="1"/>
        <end position="12"/>
    </location>
</feature>
<protein>
    <submittedName>
        <fullName evidence="3">Uncharacterized protein</fullName>
    </submittedName>
</protein>
<evidence type="ECO:0000313" key="4">
    <source>
        <dbReference type="Proteomes" id="UP000663881"/>
    </source>
</evidence>
<dbReference type="Proteomes" id="UP000663881">
    <property type="component" value="Unassembled WGS sequence"/>
</dbReference>
<keyword evidence="2" id="KW-0472">Membrane</keyword>
<evidence type="ECO:0000256" key="2">
    <source>
        <dbReference type="SAM" id="Phobius"/>
    </source>
</evidence>
<feature type="non-terminal residue" evidence="3">
    <location>
        <position position="197"/>
    </location>
</feature>
<feature type="compositionally biased region" description="Low complexity" evidence="1">
    <location>
        <begin position="124"/>
        <end position="161"/>
    </location>
</feature>
<organism evidence="3 4">
    <name type="scientific">Adineta steineri</name>
    <dbReference type="NCBI Taxonomy" id="433720"/>
    <lineage>
        <taxon>Eukaryota</taxon>
        <taxon>Metazoa</taxon>
        <taxon>Spiralia</taxon>
        <taxon>Gnathifera</taxon>
        <taxon>Rotifera</taxon>
        <taxon>Eurotatoria</taxon>
        <taxon>Bdelloidea</taxon>
        <taxon>Adinetida</taxon>
        <taxon>Adinetidae</taxon>
        <taxon>Adineta</taxon>
    </lineage>
</organism>
<evidence type="ECO:0000256" key="1">
    <source>
        <dbReference type="SAM" id="MobiDB-lite"/>
    </source>
</evidence>
<sequence>MMYSEDSVSNNKVHPRQNRSNLDQHESIPNRKKECCNKKWKKAIWIALAVTITGIILGVAIGVPLVMKMNQNQIGTNSPSLTVTATLLKTTSNTIAPTVTNVPLSSTTEMFIIAFKTSTFFSATSSTTSGTTSTSSTSVTTTTRTTSTTTTTSTRTTTTTTMVPPNLLVNPGAESVLSGWTQSGPATAIQDTGGTIN</sequence>
<feature type="transmembrane region" description="Helical" evidence="2">
    <location>
        <begin position="43"/>
        <end position="67"/>
    </location>
</feature>